<keyword evidence="4" id="KW-1185">Reference proteome</keyword>
<protein>
    <submittedName>
        <fullName evidence="5">Cullin domain-containing protein</fullName>
    </submittedName>
</protein>
<dbReference type="STRING" id="75913.A0A0K0F5V4"/>
<accession>A0A0K0F5V4</accession>
<evidence type="ECO:0000313" key="5">
    <source>
        <dbReference type="WBParaSite" id="SVE_0419600.1"/>
    </source>
</evidence>
<evidence type="ECO:0000256" key="2">
    <source>
        <dbReference type="ARBA" id="ARBA00022786"/>
    </source>
</evidence>
<dbReference type="SUPFAM" id="SSF74788">
    <property type="entry name" value="Cullin repeat-like"/>
    <property type="match status" value="1"/>
</dbReference>
<reference evidence="5" key="2">
    <citation type="submission" date="2015-08" db="UniProtKB">
        <authorList>
            <consortium name="WormBaseParasite"/>
        </authorList>
    </citation>
    <scope>IDENTIFICATION</scope>
</reference>
<proteinExistence type="inferred from homology"/>
<dbReference type="GO" id="GO:0031625">
    <property type="term" value="F:ubiquitin protein ligase binding"/>
    <property type="evidence" value="ECO:0007669"/>
    <property type="project" value="InterPro"/>
</dbReference>
<dbReference type="InterPro" id="IPR001373">
    <property type="entry name" value="Cullin_N"/>
</dbReference>
<dbReference type="Pfam" id="PF00888">
    <property type="entry name" value="Cullin"/>
    <property type="match status" value="1"/>
</dbReference>
<keyword evidence="2" id="KW-0833">Ubl conjugation pathway</keyword>
<feature type="domain" description="Cullin N-terminal" evidence="3">
    <location>
        <begin position="144"/>
        <end position="230"/>
    </location>
</feature>
<sequence>MKYPTTEEKEIIENRLRELFTNQPLTSYPSKNFVFSCLIKKKKSRDVEQWVTTLKTRNVPTESEVIAIEIYRSLKDFIRRHLSIIHQDLNNFSDVDLVDFYIKICNNFLISTSVANGCFNYLNKIYVKNIIEKGDIKINGDAVINSLRGRIQKNIGLYIELSEEKFLKETETFYKKFSIEYLHKYSFSKYLAMCEEKIKKEQEYCIRYMDPHTLHSLTVTLSKVFIGEHNYILKKVLIE</sequence>
<evidence type="ECO:0000259" key="3">
    <source>
        <dbReference type="Pfam" id="PF00888"/>
    </source>
</evidence>
<dbReference type="Proteomes" id="UP000035680">
    <property type="component" value="Unassembled WGS sequence"/>
</dbReference>
<dbReference type="GO" id="GO:0006511">
    <property type="term" value="P:ubiquitin-dependent protein catabolic process"/>
    <property type="evidence" value="ECO:0007669"/>
    <property type="project" value="InterPro"/>
</dbReference>
<evidence type="ECO:0000256" key="1">
    <source>
        <dbReference type="ARBA" id="ARBA00006019"/>
    </source>
</evidence>
<dbReference type="AlphaFoldDB" id="A0A0K0F5V4"/>
<dbReference type="WBParaSite" id="SVE_0419600.1">
    <property type="protein sequence ID" value="SVE_0419600.1"/>
    <property type="gene ID" value="SVE_0419600"/>
</dbReference>
<comment type="similarity">
    <text evidence="1">Belongs to the cullin family.</text>
</comment>
<evidence type="ECO:0000313" key="4">
    <source>
        <dbReference type="Proteomes" id="UP000035680"/>
    </source>
</evidence>
<name>A0A0K0F5V4_STRVS</name>
<reference evidence="4" key="1">
    <citation type="submission" date="2014-07" db="EMBL/GenBank/DDBJ databases">
        <authorList>
            <person name="Martin A.A"/>
            <person name="De Silva N."/>
        </authorList>
    </citation>
    <scope>NUCLEOTIDE SEQUENCE</scope>
</reference>
<organism evidence="4 5">
    <name type="scientific">Strongyloides venezuelensis</name>
    <name type="common">Threadworm</name>
    <dbReference type="NCBI Taxonomy" id="75913"/>
    <lineage>
        <taxon>Eukaryota</taxon>
        <taxon>Metazoa</taxon>
        <taxon>Ecdysozoa</taxon>
        <taxon>Nematoda</taxon>
        <taxon>Chromadorea</taxon>
        <taxon>Rhabditida</taxon>
        <taxon>Tylenchina</taxon>
        <taxon>Panagrolaimomorpha</taxon>
        <taxon>Strongyloidoidea</taxon>
        <taxon>Strongyloididae</taxon>
        <taxon>Strongyloides</taxon>
    </lineage>
</organism>
<dbReference type="Gene3D" id="1.20.1310.10">
    <property type="entry name" value="Cullin Repeats"/>
    <property type="match status" value="1"/>
</dbReference>
<dbReference type="InterPro" id="IPR016159">
    <property type="entry name" value="Cullin_repeat-like_dom_sf"/>
</dbReference>